<keyword evidence="11" id="KW-0234">DNA repair</keyword>
<dbReference type="InterPro" id="IPR006197">
    <property type="entry name" value="Peptidase_S24_LexA"/>
</dbReference>
<dbReference type="CDD" id="cd06529">
    <property type="entry name" value="S24_LexA-like"/>
    <property type="match status" value="1"/>
</dbReference>
<dbReference type="GO" id="GO:0006260">
    <property type="term" value="P:DNA replication"/>
    <property type="evidence" value="ECO:0007669"/>
    <property type="project" value="UniProtKB-KW"/>
</dbReference>
<dbReference type="InterPro" id="IPR011991">
    <property type="entry name" value="ArsR-like_HTH"/>
</dbReference>
<evidence type="ECO:0000256" key="2">
    <source>
        <dbReference type="ARBA" id="ARBA00011738"/>
    </source>
</evidence>
<evidence type="ECO:0000256" key="9">
    <source>
        <dbReference type="ARBA" id="ARBA00023125"/>
    </source>
</evidence>
<evidence type="ECO:0000256" key="3">
    <source>
        <dbReference type="ARBA" id="ARBA00022491"/>
    </source>
</evidence>
<name>A0A0F9SD44_9ZZZZ</name>
<dbReference type="GO" id="GO:0045892">
    <property type="term" value="P:negative regulation of DNA-templated transcription"/>
    <property type="evidence" value="ECO:0007669"/>
    <property type="project" value="InterPro"/>
</dbReference>
<dbReference type="InterPro" id="IPR006199">
    <property type="entry name" value="LexA_DNA-bd_dom"/>
</dbReference>
<dbReference type="PANTHER" id="PTHR33516:SF2">
    <property type="entry name" value="LEXA REPRESSOR-RELATED"/>
    <property type="match status" value="1"/>
</dbReference>
<evidence type="ECO:0000256" key="5">
    <source>
        <dbReference type="ARBA" id="ARBA00022763"/>
    </source>
</evidence>
<dbReference type="GO" id="GO:0004252">
    <property type="term" value="F:serine-type endopeptidase activity"/>
    <property type="evidence" value="ECO:0007669"/>
    <property type="project" value="InterPro"/>
</dbReference>
<keyword evidence="5" id="KW-0227">DNA damage</keyword>
<dbReference type="FunFam" id="1.10.10.10:FF:000009">
    <property type="entry name" value="LexA repressor"/>
    <property type="match status" value="1"/>
</dbReference>
<protein>
    <recommendedName>
        <fullName evidence="16">LexA repressor</fullName>
    </recommendedName>
</protein>
<dbReference type="InterPro" id="IPR036388">
    <property type="entry name" value="WH-like_DNA-bd_sf"/>
</dbReference>
<dbReference type="InterPro" id="IPR050077">
    <property type="entry name" value="LexA_repressor"/>
</dbReference>
<dbReference type="InterPro" id="IPR039418">
    <property type="entry name" value="LexA-like"/>
</dbReference>
<organism evidence="15">
    <name type="scientific">marine sediment metagenome</name>
    <dbReference type="NCBI Taxonomy" id="412755"/>
    <lineage>
        <taxon>unclassified sequences</taxon>
        <taxon>metagenomes</taxon>
        <taxon>ecological metagenomes</taxon>
    </lineage>
</organism>
<dbReference type="SUPFAM" id="SSF46785">
    <property type="entry name" value="Winged helix' DNA-binding domain"/>
    <property type="match status" value="1"/>
</dbReference>
<proteinExistence type="inferred from homology"/>
<reference evidence="15" key="1">
    <citation type="journal article" date="2015" name="Nature">
        <title>Complex archaea that bridge the gap between prokaryotes and eukaryotes.</title>
        <authorList>
            <person name="Spang A."/>
            <person name="Saw J.H."/>
            <person name="Jorgensen S.L."/>
            <person name="Zaremba-Niedzwiedzka K."/>
            <person name="Martijn J."/>
            <person name="Lind A.E."/>
            <person name="van Eijk R."/>
            <person name="Schleper C."/>
            <person name="Guy L."/>
            <person name="Ettema T.J."/>
        </authorList>
    </citation>
    <scope>NUCLEOTIDE SEQUENCE</scope>
</reference>
<keyword evidence="10" id="KW-0804">Transcription</keyword>
<evidence type="ECO:0000313" key="15">
    <source>
        <dbReference type="EMBL" id="KKN60247.1"/>
    </source>
</evidence>
<evidence type="ECO:0000256" key="10">
    <source>
        <dbReference type="ARBA" id="ARBA00023163"/>
    </source>
</evidence>
<keyword evidence="6" id="KW-0378">Hydrolase</keyword>
<dbReference type="HAMAP" id="MF_00015">
    <property type="entry name" value="LexA"/>
    <property type="match status" value="1"/>
</dbReference>
<evidence type="ECO:0000256" key="12">
    <source>
        <dbReference type="ARBA" id="ARBA00023236"/>
    </source>
</evidence>
<comment type="subunit">
    <text evidence="2">Homodimer.</text>
</comment>
<evidence type="ECO:0000256" key="7">
    <source>
        <dbReference type="ARBA" id="ARBA00022813"/>
    </source>
</evidence>
<dbReference type="Pfam" id="PF00717">
    <property type="entry name" value="Peptidase_S24"/>
    <property type="match status" value="1"/>
</dbReference>
<dbReference type="GO" id="GO:0009432">
    <property type="term" value="P:SOS response"/>
    <property type="evidence" value="ECO:0007669"/>
    <property type="project" value="UniProtKB-KW"/>
</dbReference>
<dbReference type="SUPFAM" id="SSF51306">
    <property type="entry name" value="LexA/Signal peptidase"/>
    <property type="match status" value="1"/>
</dbReference>
<gene>
    <name evidence="15" type="ORF">LCGC14_0533700</name>
</gene>
<evidence type="ECO:0000259" key="14">
    <source>
        <dbReference type="Pfam" id="PF01726"/>
    </source>
</evidence>
<evidence type="ECO:0000259" key="13">
    <source>
        <dbReference type="Pfam" id="PF00717"/>
    </source>
</evidence>
<keyword evidence="3" id="KW-0678">Repressor</keyword>
<dbReference type="Gene3D" id="1.10.10.10">
    <property type="entry name" value="Winged helix-like DNA-binding domain superfamily/Winged helix DNA-binding domain"/>
    <property type="match status" value="1"/>
</dbReference>
<evidence type="ECO:0000256" key="8">
    <source>
        <dbReference type="ARBA" id="ARBA00023015"/>
    </source>
</evidence>
<keyword evidence="12" id="KW-0742">SOS response</keyword>
<dbReference type="PRINTS" id="PR00726">
    <property type="entry name" value="LEXASERPTASE"/>
</dbReference>
<comment type="caution">
    <text evidence="15">The sequence shown here is derived from an EMBL/GenBank/DDBJ whole genome shotgun (WGS) entry which is preliminary data.</text>
</comment>
<dbReference type="InterPro" id="IPR006200">
    <property type="entry name" value="LexA"/>
</dbReference>
<dbReference type="Pfam" id="PF01726">
    <property type="entry name" value="LexA_DNA_bind"/>
    <property type="match status" value="1"/>
</dbReference>
<dbReference type="InterPro" id="IPR036286">
    <property type="entry name" value="LexA/Signal_pep-like_sf"/>
</dbReference>
<sequence length="202" mass="22149">MTTEALSNRQKQIMDFLQDHQNKKGYPPSVREIGKAVGLSSSSTVHSHLTALSKKGLIKRDSAKPRALEIYGTDSQQTNATKLPLLGEVAAGAPIIAEENIESYMPLPSELVRGDEGFILKVKGDSMIDAGIFNGDYIVVRQQQTADNGQTVVAMIEDEATVKTYYKEKDHIRLQPENSSMEPIRVKNPAILGTVSAVLRKL</sequence>
<dbReference type="Gene3D" id="2.10.109.10">
    <property type="entry name" value="Umud Fragment, subunit A"/>
    <property type="match status" value="1"/>
</dbReference>
<dbReference type="AlphaFoldDB" id="A0A0F9SD44"/>
<keyword evidence="9" id="KW-0238">DNA-binding</keyword>
<keyword evidence="4" id="KW-0235">DNA replication</keyword>
<keyword evidence="7" id="KW-0068">Autocatalytic cleavage</keyword>
<accession>A0A0F9SD44</accession>
<dbReference type="NCBIfam" id="TIGR00498">
    <property type="entry name" value="lexA"/>
    <property type="match status" value="1"/>
</dbReference>
<keyword evidence="8" id="KW-0805">Transcription regulation</keyword>
<evidence type="ECO:0000256" key="1">
    <source>
        <dbReference type="ARBA" id="ARBA00007484"/>
    </source>
</evidence>
<evidence type="ECO:0000256" key="4">
    <source>
        <dbReference type="ARBA" id="ARBA00022705"/>
    </source>
</evidence>
<evidence type="ECO:0000256" key="6">
    <source>
        <dbReference type="ARBA" id="ARBA00022801"/>
    </source>
</evidence>
<dbReference type="GO" id="GO:0003677">
    <property type="term" value="F:DNA binding"/>
    <property type="evidence" value="ECO:0007669"/>
    <property type="project" value="UniProtKB-KW"/>
</dbReference>
<comment type="similarity">
    <text evidence="1">Belongs to the peptidase S24 family.</text>
</comment>
<feature type="domain" description="LexA repressor DNA-binding" evidence="14">
    <location>
        <begin position="4"/>
        <end position="67"/>
    </location>
</feature>
<feature type="domain" description="Peptidase S24/S26A/S26B/S26C" evidence="13">
    <location>
        <begin position="84"/>
        <end position="195"/>
    </location>
</feature>
<dbReference type="EMBL" id="LAZR01000701">
    <property type="protein sequence ID" value="KKN60247.1"/>
    <property type="molecule type" value="Genomic_DNA"/>
</dbReference>
<dbReference type="CDD" id="cd00090">
    <property type="entry name" value="HTH_ARSR"/>
    <property type="match status" value="1"/>
</dbReference>
<evidence type="ECO:0008006" key="16">
    <source>
        <dbReference type="Google" id="ProtNLM"/>
    </source>
</evidence>
<dbReference type="FunFam" id="2.10.109.10:FF:000001">
    <property type="entry name" value="LexA repressor"/>
    <property type="match status" value="1"/>
</dbReference>
<dbReference type="InterPro" id="IPR015927">
    <property type="entry name" value="Peptidase_S24_S26A/B/C"/>
</dbReference>
<dbReference type="InterPro" id="IPR036390">
    <property type="entry name" value="WH_DNA-bd_sf"/>
</dbReference>
<dbReference type="GO" id="GO:0006281">
    <property type="term" value="P:DNA repair"/>
    <property type="evidence" value="ECO:0007669"/>
    <property type="project" value="UniProtKB-KW"/>
</dbReference>
<evidence type="ECO:0000256" key="11">
    <source>
        <dbReference type="ARBA" id="ARBA00023204"/>
    </source>
</evidence>
<dbReference type="PANTHER" id="PTHR33516">
    <property type="entry name" value="LEXA REPRESSOR"/>
    <property type="match status" value="1"/>
</dbReference>
<dbReference type="GO" id="GO:0006508">
    <property type="term" value="P:proteolysis"/>
    <property type="evidence" value="ECO:0007669"/>
    <property type="project" value="InterPro"/>
</dbReference>